<evidence type="ECO:0000256" key="1">
    <source>
        <dbReference type="SAM" id="Phobius"/>
    </source>
</evidence>
<reference evidence="3 4" key="1">
    <citation type="journal article" date="2017" name="Mol. Ecol.">
        <title>Comparative and population genomic landscape of Phellinus noxius: A hypervariable fungus causing root rot in trees.</title>
        <authorList>
            <person name="Chung C.L."/>
            <person name="Lee T.J."/>
            <person name="Akiba M."/>
            <person name="Lee H.H."/>
            <person name="Kuo T.H."/>
            <person name="Liu D."/>
            <person name="Ke H.M."/>
            <person name="Yokoi T."/>
            <person name="Roa M.B."/>
            <person name="Lu M.J."/>
            <person name="Chang Y.Y."/>
            <person name="Ann P.J."/>
            <person name="Tsai J.N."/>
            <person name="Chen C.Y."/>
            <person name="Tzean S.S."/>
            <person name="Ota Y."/>
            <person name="Hattori T."/>
            <person name="Sahashi N."/>
            <person name="Liou R.F."/>
            <person name="Kikuchi T."/>
            <person name="Tsai I.J."/>
        </authorList>
    </citation>
    <scope>NUCLEOTIDE SEQUENCE [LARGE SCALE GENOMIC DNA]</scope>
    <source>
        <strain evidence="3 4">FFPRI411160</strain>
    </source>
</reference>
<keyword evidence="1" id="KW-1133">Transmembrane helix</keyword>
<keyword evidence="1" id="KW-0472">Membrane</keyword>
<dbReference type="InParanoid" id="A0A286UH90"/>
<protein>
    <recommendedName>
        <fullName evidence="2">DUF6533 domain-containing protein</fullName>
    </recommendedName>
</protein>
<organism evidence="3 4">
    <name type="scientific">Pyrrhoderma noxium</name>
    <dbReference type="NCBI Taxonomy" id="2282107"/>
    <lineage>
        <taxon>Eukaryota</taxon>
        <taxon>Fungi</taxon>
        <taxon>Dikarya</taxon>
        <taxon>Basidiomycota</taxon>
        <taxon>Agaricomycotina</taxon>
        <taxon>Agaricomycetes</taxon>
        <taxon>Hymenochaetales</taxon>
        <taxon>Hymenochaetaceae</taxon>
        <taxon>Pyrrhoderma</taxon>
    </lineage>
</organism>
<dbReference type="InterPro" id="IPR045340">
    <property type="entry name" value="DUF6533"/>
</dbReference>
<evidence type="ECO:0000259" key="2">
    <source>
        <dbReference type="Pfam" id="PF20151"/>
    </source>
</evidence>
<name>A0A286UH90_9AGAM</name>
<feature type="transmembrane region" description="Helical" evidence="1">
    <location>
        <begin position="48"/>
        <end position="69"/>
    </location>
</feature>
<feature type="transmembrane region" description="Helical" evidence="1">
    <location>
        <begin position="14"/>
        <end position="36"/>
    </location>
</feature>
<dbReference type="AlphaFoldDB" id="A0A286UH90"/>
<dbReference type="OrthoDB" id="3032967at2759"/>
<gene>
    <name evidence="3" type="ORF">PNOK_0575100</name>
</gene>
<dbReference type="Proteomes" id="UP000217199">
    <property type="component" value="Unassembled WGS sequence"/>
</dbReference>
<accession>A0A286UH90</accession>
<comment type="caution">
    <text evidence="3">The sequence shown here is derived from an EMBL/GenBank/DDBJ whole genome shotgun (WGS) entry which is preliminary data.</text>
</comment>
<feature type="domain" description="DUF6533" evidence="2">
    <location>
        <begin position="19"/>
        <end position="58"/>
    </location>
</feature>
<keyword evidence="1" id="KW-0812">Transmembrane</keyword>
<evidence type="ECO:0000313" key="3">
    <source>
        <dbReference type="EMBL" id="PAV18908.1"/>
    </source>
</evidence>
<dbReference type="EMBL" id="NBII01000005">
    <property type="protein sequence ID" value="PAV18908.1"/>
    <property type="molecule type" value="Genomic_DNA"/>
</dbReference>
<sequence length="70" mass="8586">MTDHESIESFLRNFFTWVYINLAIFTILLYDTLITADREFKYIWTKQWYRPTHVLYILVCQSLLIMLLYG</sequence>
<keyword evidence="4" id="KW-1185">Reference proteome</keyword>
<dbReference type="Pfam" id="PF20151">
    <property type="entry name" value="DUF6533"/>
    <property type="match status" value="1"/>
</dbReference>
<proteinExistence type="predicted"/>
<evidence type="ECO:0000313" key="4">
    <source>
        <dbReference type="Proteomes" id="UP000217199"/>
    </source>
</evidence>